<dbReference type="SUPFAM" id="SSF52833">
    <property type="entry name" value="Thioredoxin-like"/>
    <property type="match status" value="2"/>
</dbReference>
<dbReference type="FunFam" id="3.50.50.60:FF:000007">
    <property type="entry name" value="Alkyl hydroperoxide reductase, F subunit"/>
    <property type="match status" value="1"/>
</dbReference>
<evidence type="ECO:0000256" key="7">
    <source>
        <dbReference type="ARBA" id="ARBA00023027"/>
    </source>
</evidence>
<dbReference type="InterPro" id="IPR012336">
    <property type="entry name" value="Thioredoxin-like_fold"/>
</dbReference>
<keyword evidence="8" id="KW-1015">Disulfide bond</keyword>
<reference evidence="13 14" key="1">
    <citation type="submission" date="2005-09" db="EMBL/GenBank/DDBJ databases">
        <authorList>
            <person name="Woods D.E."/>
            <person name="Nierman W.C."/>
        </authorList>
    </citation>
    <scope>NUCLEOTIDE SEQUENCE [LARGE SCALE GENOMIC DNA]</scope>
    <source>
        <strain evidence="13 14">1710b</strain>
    </source>
</reference>
<dbReference type="InterPro" id="IPR023753">
    <property type="entry name" value="FAD/NAD-binding_dom"/>
</dbReference>
<dbReference type="GO" id="GO:0032991">
    <property type="term" value="C:protein-containing complex"/>
    <property type="evidence" value="ECO:0007669"/>
    <property type="project" value="UniProtKB-ARBA"/>
</dbReference>
<protein>
    <submittedName>
        <fullName evidence="13">Alkyl hydroperoxide reductase subunit</fullName>
    </submittedName>
</protein>
<evidence type="ECO:0000256" key="5">
    <source>
        <dbReference type="ARBA" id="ARBA00022827"/>
    </source>
</evidence>
<dbReference type="AlphaFoldDB" id="Q3JGV8"/>
<dbReference type="HOGENOM" id="CLU_031864_4_0_4"/>
<keyword evidence="9" id="KW-0676">Redox-active center</keyword>
<name>Q3JGV8_BURP1</name>
<comment type="similarity">
    <text evidence="2">Belongs to the class-II pyridine nucleotide-disulfide oxidoreductase family.</text>
</comment>
<dbReference type="Proteomes" id="UP000002700">
    <property type="component" value="Chromosome II"/>
</dbReference>
<evidence type="ECO:0000256" key="1">
    <source>
        <dbReference type="ARBA" id="ARBA00001974"/>
    </source>
</evidence>
<organism evidence="13 14">
    <name type="scientific">Burkholderia pseudomallei (strain 1710b)</name>
    <dbReference type="NCBI Taxonomy" id="320372"/>
    <lineage>
        <taxon>Bacteria</taxon>
        <taxon>Pseudomonadati</taxon>
        <taxon>Pseudomonadota</taxon>
        <taxon>Betaproteobacteria</taxon>
        <taxon>Burkholderiales</taxon>
        <taxon>Burkholderiaceae</taxon>
        <taxon>Burkholderia</taxon>
        <taxon>pseudomallei group</taxon>
    </lineage>
</organism>
<dbReference type="EnsemblBacteria" id="ABA53160">
    <property type="protein sequence ID" value="ABA53160"/>
    <property type="gene ID" value="BURPS1710b_A2044"/>
</dbReference>
<dbReference type="Pfam" id="PF07992">
    <property type="entry name" value="Pyr_redox_2"/>
    <property type="match status" value="1"/>
</dbReference>
<dbReference type="GO" id="GO:0000302">
    <property type="term" value="P:response to reactive oxygen species"/>
    <property type="evidence" value="ECO:0007669"/>
    <property type="project" value="InterPro"/>
</dbReference>
<dbReference type="EMBL" id="CP000125">
    <property type="protein sequence ID" value="ABA53160.1"/>
    <property type="molecule type" value="Genomic_DNA"/>
</dbReference>
<dbReference type="InterPro" id="IPR036249">
    <property type="entry name" value="Thioredoxin-like_sf"/>
</dbReference>
<gene>
    <name evidence="13" type="primary">ahpF</name>
    <name evidence="13" type="ordered locus">BURPS1710b_A2044</name>
</gene>
<evidence type="ECO:0000256" key="9">
    <source>
        <dbReference type="ARBA" id="ARBA00023284"/>
    </source>
</evidence>
<dbReference type="InterPro" id="IPR044141">
    <property type="entry name" value="AhpF_NTD_C"/>
</dbReference>
<keyword evidence="6" id="KW-0560">Oxidoreductase</keyword>
<dbReference type="PROSITE" id="PS00573">
    <property type="entry name" value="PYRIDINE_REDOX_2"/>
    <property type="match status" value="1"/>
</dbReference>
<dbReference type="GO" id="GO:0050660">
    <property type="term" value="F:flavin adenine dinucleotide binding"/>
    <property type="evidence" value="ECO:0007669"/>
    <property type="project" value="InterPro"/>
</dbReference>
<comment type="subunit">
    <text evidence="3">Homodimer.</text>
</comment>
<dbReference type="PRINTS" id="PR00469">
    <property type="entry name" value="PNDRDTASEII"/>
</dbReference>
<proteinExistence type="inferred from homology"/>
<feature type="compositionally biased region" description="Basic and acidic residues" evidence="10">
    <location>
        <begin position="12"/>
        <end position="21"/>
    </location>
</feature>
<dbReference type="GO" id="GO:0051287">
    <property type="term" value="F:NAD binding"/>
    <property type="evidence" value="ECO:0007669"/>
    <property type="project" value="InterPro"/>
</dbReference>
<dbReference type="GO" id="GO:0005829">
    <property type="term" value="C:cytosol"/>
    <property type="evidence" value="ECO:0007669"/>
    <property type="project" value="UniProtKB-ARBA"/>
</dbReference>
<dbReference type="Pfam" id="PF13192">
    <property type="entry name" value="Thioredoxin_3"/>
    <property type="match status" value="1"/>
</dbReference>
<dbReference type="GO" id="GO:0102039">
    <property type="term" value="F:NADH-dependent peroxiredoxin activity"/>
    <property type="evidence" value="ECO:0007669"/>
    <property type="project" value="InterPro"/>
</dbReference>
<evidence type="ECO:0000256" key="10">
    <source>
        <dbReference type="SAM" id="MobiDB-lite"/>
    </source>
</evidence>
<keyword evidence="4" id="KW-0285">Flavoprotein</keyword>
<sequence length="622" mass="66436">MDAGRRHAHAVSRPDRQDLKPRGGAAAVRAMRAEGAVRFVARLRPPCGPFSAVFARFAAPLPASPAPSPPRPRSTGKAPFRYGIRIVMLDAHLKTQLKSYLERITRPVELVASLDAGDQSRELRALLDEIAALSPQIFVTERRDAAERAPSFSVGEPGKAAGIRFAGMPMGHEFTSLVLALLQTGGHPIKLDDATIEQIRALDGDYAFETYISLTCQNCPEVVQALNVMALVNPRIRHVMIDGALFQDEVEARRIMAVPTIFLNGETFGQGRSSVKEILAKLDSGASRRAAQALAEKPVFDMLIVGGGPAGAAAAIYAARKGISTGVVAERFGGQVLDTMAIENFVSVQETEGPKFATALEQHVKQYDVDVIDVERADRLVPGRVHEIRLASGAVLKAKTVVLATGARWREIGVPGEREYRNRGVAYCPHCDGPLFKRKRVAVVGGGNSGVEAAIDLAGLAAAVTLIEYGEQLRADDVLQRKLRSLANVTVITQARTTELTGDGAKLNGLVYEDRRTGEAKRIALEGVFVQIGLVPNTEWLKGTVELSRHGEIVVDARGATSVPGVFAAGDVTTVPYKQIVIAVGEGAKASLGAFDHLIRSEAHAVQAADIEASANAEAMAA</sequence>
<evidence type="ECO:0000259" key="12">
    <source>
        <dbReference type="Pfam" id="PF13192"/>
    </source>
</evidence>
<evidence type="ECO:0000259" key="11">
    <source>
        <dbReference type="Pfam" id="PF07992"/>
    </source>
</evidence>
<dbReference type="KEGG" id="bpm:BURPS1710b_A2044"/>
<accession>Q3JGV8</accession>
<dbReference type="PANTHER" id="PTHR48105">
    <property type="entry name" value="THIOREDOXIN REDUCTASE 1-RELATED-RELATED"/>
    <property type="match status" value="1"/>
</dbReference>
<dbReference type="CDD" id="cd02974">
    <property type="entry name" value="AhpF_NTD_N"/>
    <property type="match status" value="1"/>
</dbReference>
<keyword evidence="5" id="KW-0274">FAD</keyword>
<evidence type="ECO:0000313" key="14">
    <source>
        <dbReference type="Proteomes" id="UP000002700"/>
    </source>
</evidence>
<evidence type="ECO:0000256" key="8">
    <source>
        <dbReference type="ARBA" id="ARBA00023157"/>
    </source>
</evidence>
<dbReference type="InterPro" id="IPR008255">
    <property type="entry name" value="Pyr_nucl-diS_OxRdtase_2_AS"/>
</dbReference>
<dbReference type="PRINTS" id="PR00368">
    <property type="entry name" value="FADPNR"/>
</dbReference>
<dbReference type="InterPro" id="IPR036188">
    <property type="entry name" value="FAD/NAD-bd_sf"/>
</dbReference>
<dbReference type="InterPro" id="IPR044142">
    <property type="entry name" value="AhpF_NTD_N"/>
</dbReference>
<dbReference type="NCBIfam" id="TIGR03140">
    <property type="entry name" value="AhpF"/>
    <property type="match status" value="1"/>
</dbReference>
<feature type="domain" description="FAD/NAD(P)-binding" evidence="11">
    <location>
        <begin position="300"/>
        <end position="587"/>
    </location>
</feature>
<dbReference type="Gene3D" id="3.50.50.60">
    <property type="entry name" value="FAD/NAD(P)-binding domain"/>
    <property type="match status" value="2"/>
</dbReference>
<evidence type="ECO:0000256" key="2">
    <source>
        <dbReference type="ARBA" id="ARBA00009333"/>
    </source>
</evidence>
<dbReference type="SUPFAM" id="SSF51905">
    <property type="entry name" value="FAD/NAD(P)-binding domain"/>
    <property type="match status" value="1"/>
</dbReference>
<evidence type="ECO:0000256" key="4">
    <source>
        <dbReference type="ARBA" id="ARBA00022630"/>
    </source>
</evidence>
<evidence type="ECO:0000256" key="6">
    <source>
        <dbReference type="ARBA" id="ARBA00023002"/>
    </source>
</evidence>
<keyword evidence="7" id="KW-0520">NAD</keyword>
<evidence type="ECO:0000256" key="3">
    <source>
        <dbReference type="ARBA" id="ARBA00011738"/>
    </source>
</evidence>
<dbReference type="PROSITE" id="PS51354">
    <property type="entry name" value="GLUTAREDOXIN_2"/>
    <property type="match status" value="1"/>
</dbReference>
<comment type="cofactor">
    <cofactor evidence="1">
        <name>FAD</name>
        <dbReference type="ChEBI" id="CHEBI:57692"/>
    </cofactor>
</comment>
<dbReference type="Gene3D" id="3.40.30.80">
    <property type="match status" value="1"/>
</dbReference>
<feature type="domain" description="Thioredoxin-like fold" evidence="12">
    <location>
        <begin position="212"/>
        <end position="279"/>
    </location>
</feature>
<dbReference type="CDD" id="cd03026">
    <property type="entry name" value="AhpF_NTD_C"/>
    <property type="match status" value="1"/>
</dbReference>
<dbReference type="InterPro" id="IPR050097">
    <property type="entry name" value="Ferredoxin-NADP_redctase_2"/>
</dbReference>
<feature type="compositionally biased region" description="Basic residues" evidence="10">
    <location>
        <begin position="1"/>
        <end position="10"/>
    </location>
</feature>
<evidence type="ECO:0000313" key="13">
    <source>
        <dbReference type="EMBL" id="ABA53160.1"/>
    </source>
</evidence>
<dbReference type="GO" id="GO:0016668">
    <property type="term" value="F:oxidoreductase activity, acting on a sulfur group of donors, NAD(P) as acceptor"/>
    <property type="evidence" value="ECO:0007669"/>
    <property type="project" value="UniProtKB-ARBA"/>
</dbReference>
<feature type="region of interest" description="Disordered" evidence="10">
    <location>
        <begin position="1"/>
        <end position="24"/>
    </location>
</feature>
<dbReference type="InterPro" id="IPR012081">
    <property type="entry name" value="Alkyl_hydroperoxide_Rdtase_suF"/>
</dbReference>